<keyword evidence="1" id="KW-1133">Transmembrane helix</keyword>
<evidence type="ECO:0000313" key="3">
    <source>
        <dbReference type="Proteomes" id="UP000483078"/>
    </source>
</evidence>
<feature type="transmembrane region" description="Helical" evidence="1">
    <location>
        <begin position="21"/>
        <end position="44"/>
    </location>
</feature>
<name>A0A7C9M835_9RHOB</name>
<evidence type="ECO:0000256" key="1">
    <source>
        <dbReference type="SAM" id="Phobius"/>
    </source>
</evidence>
<evidence type="ECO:0000313" key="2">
    <source>
        <dbReference type="EMBL" id="MTJ04021.1"/>
    </source>
</evidence>
<keyword evidence="1" id="KW-0472">Membrane</keyword>
<keyword evidence="1" id="KW-0812">Transmembrane</keyword>
<dbReference type="Proteomes" id="UP000483078">
    <property type="component" value="Unassembled WGS sequence"/>
</dbReference>
<comment type="caution">
    <text evidence="2">The sequence shown here is derived from an EMBL/GenBank/DDBJ whole genome shotgun (WGS) entry which is preliminary data.</text>
</comment>
<accession>A0A7C9M835</accession>
<dbReference type="RefSeq" id="WP_273248603.1">
    <property type="nucleotide sequence ID" value="NZ_VENJ01000006.1"/>
</dbReference>
<evidence type="ECO:0008006" key="4">
    <source>
        <dbReference type="Google" id="ProtNLM"/>
    </source>
</evidence>
<dbReference type="AlphaFoldDB" id="A0A7C9M835"/>
<gene>
    <name evidence="2" type="ORF">FH759_04910</name>
</gene>
<reference evidence="2 3" key="1">
    <citation type="submission" date="2019-06" db="EMBL/GenBank/DDBJ databases">
        <title>Enrichment of Autotrophic Halophilic Microorganisms from Red Sea Brine Pool Using Microbial Electrosynthesis System.</title>
        <authorList>
            <person name="Alqahtani M.F."/>
            <person name="Bajracharya S."/>
            <person name="Katuri K.P."/>
            <person name="Ali M."/>
            <person name="Saikaly P.E."/>
        </authorList>
    </citation>
    <scope>NUCLEOTIDE SEQUENCE [LARGE SCALE GENOMIC DNA]</scope>
    <source>
        <strain evidence="2">MES6</strain>
    </source>
</reference>
<protein>
    <recommendedName>
        <fullName evidence="4">Pilus assembly protein</fullName>
    </recommendedName>
</protein>
<sequence length="184" mass="21281">MILPNAIKGFFRRFRKETRATVAVEAVIILPILFWAYMAMFVFFDAFRQTSINQKAAFTIGDMLSRETTAINNDYLDGLDNMFKFLARSDETARLRVTVVRWHEKSEKFKRDWSQTRGDVDALTDSNVAGMTDVLPVVPDGERIILVETWSHYTAPFNIGPLSQDLHNRVFTRPRFAPKLVWES</sequence>
<proteinExistence type="predicted"/>
<dbReference type="EMBL" id="VENJ01000006">
    <property type="protein sequence ID" value="MTJ04021.1"/>
    <property type="molecule type" value="Genomic_DNA"/>
</dbReference>
<organism evidence="2 3">
    <name type="scientific">Sediminimonas qiaohouensis</name>
    <dbReference type="NCBI Taxonomy" id="552061"/>
    <lineage>
        <taxon>Bacteria</taxon>
        <taxon>Pseudomonadati</taxon>
        <taxon>Pseudomonadota</taxon>
        <taxon>Alphaproteobacteria</taxon>
        <taxon>Rhodobacterales</taxon>
        <taxon>Roseobacteraceae</taxon>
        <taxon>Sediminimonas</taxon>
    </lineage>
</organism>